<dbReference type="PANTHER" id="PTHR43540">
    <property type="entry name" value="PEROXYUREIDOACRYLATE/UREIDOACRYLATE AMIDOHYDROLASE-RELATED"/>
    <property type="match status" value="1"/>
</dbReference>
<dbReference type="InterPro" id="IPR000868">
    <property type="entry name" value="Isochorismatase-like_dom"/>
</dbReference>
<evidence type="ECO:0000256" key="1">
    <source>
        <dbReference type="ARBA" id="ARBA00022801"/>
    </source>
</evidence>
<dbReference type="PANTHER" id="PTHR43540:SF1">
    <property type="entry name" value="ISOCHORISMATASE HYDROLASE"/>
    <property type="match status" value="1"/>
</dbReference>
<keyword evidence="4" id="KW-1185">Reference proteome</keyword>
<dbReference type="InterPro" id="IPR016291">
    <property type="entry name" value="Isochorismatase"/>
</dbReference>
<proteinExistence type="predicted"/>
<sequence length="213" mass="22411">MDSSQPLHADYQRAGFGASLPIGKTPALLVVDVVQAYLVEGSPLYAPPFEVALRSNERLVAAARARGIPVIFTGVRYGAHGLDGGLFFRKVPALACFLEGSELGKFPPSLQPEPQEVVVIKQYASSFFGTSLVATLNSMGIDSLLITGFSTSGCVRATALDALQHGFTPFVVSDACGDRSAAPHDSNLFDLQAKYADVISEAQAIAHLDALAG</sequence>
<feature type="domain" description="Isochorismatase-like" evidence="2">
    <location>
        <begin position="27"/>
        <end position="202"/>
    </location>
</feature>
<evidence type="ECO:0000259" key="2">
    <source>
        <dbReference type="Pfam" id="PF00857"/>
    </source>
</evidence>
<dbReference type="InterPro" id="IPR050272">
    <property type="entry name" value="Isochorismatase-like_hydrls"/>
</dbReference>
<accession>A0ABU8R6V9</accession>
<protein>
    <submittedName>
        <fullName evidence="3">Isochorismatase family protein</fullName>
    </submittedName>
</protein>
<evidence type="ECO:0000313" key="4">
    <source>
        <dbReference type="Proteomes" id="UP001377692"/>
    </source>
</evidence>
<keyword evidence="1" id="KW-0378">Hydrolase</keyword>
<organism evidence="3 4">
    <name type="scientific">Pseudomonas kermanshahensis</name>
    <dbReference type="NCBI Taxonomy" id="2745482"/>
    <lineage>
        <taxon>Bacteria</taxon>
        <taxon>Pseudomonadati</taxon>
        <taxon>Pseudomonadota</taxon>
        <taxon>Gammaproteobacteria</taxon>
        <taxon>Pseudomonadales</taxon>
        <taxon>Pseudomonadaceae</taxon>
        <taxon>Pseudomonas</taxon>
    </lineage>
</organism>
<comment type="caution">
    <text evidence="3">The sequence shown here is derived from an EMBL/GenBank/DDBJ whole genome shotgun (WGS) entry which is preliminary data.</text>
</comment>
<dbReference type="Gene3D" id="3.40.50.850">
    <property type="entry name" value="Isochorismatase-like"/>
    <property type="match status" value="1"/>
</dbReference>
<dbReference type="SUPFAM" id="SSF52499">
    <property type="entry name" value="Isochorismatase-like hydrolases"/>
    <property type="match status" value="1"/>
</dbReference>
<name>A0ABU8R6V9_9PSED</name>
<dbReference type="Pfam" id="PF00857">
    <property type="entry name" value="Isochorismatase"/>
    <property type="match status" value="1"/>
</dbReference>
<gene>
    <name evidence="3" type="ORF">V7V80_13055</name>
</gene>
<dbReference type="PRINTS" id="PR01398">
    <property type="entry name" value="ISCHRISMTASE"/>
</dbReference>
<dbReference type="EMBL" id="JBBHLD010000009">
    <property type="protein sequence ID" value="MEJ5905611.1"/>
    <property type="molecule type" value="Genomic_DNA"/>
</dbReference>
<evidence type="ECO:0000313" key="3">
    <source>
        <dbReference type="EMBL" id="MEJ5905611.1"/>
    </source>
</evidence>
<dbReference type="Proteomes" id="UP001377692">
    <property type="component" value="Unassembled WGS sequence"/>
</dbReference>
<dbReference type="RefSeq" id="WP_060485221.1">
    <property type="nucleotide sequence ID" value="NZ_JBBHLD010000009.1"/>
</dbReference>
<dbReference type="InterPro" id="IPR036380">
    <property type="entry name" value="Isochorismatase-like_sf"/>
</dbReference>
<reference evidence="3 4" key="1">
    <citation type="submission" date="2024-02" db="EMBL/GenBank/DDBJ databases">
        <title>Identification of pathogenicity and growth-promoting functions of Pseudomonas putida variants.</title>
        <authorList>
            <person name="Sun J."/>
        </authorList>
    </citation>
    <scope>NUCLEOTIDE SEQUENCE [LARGE SCALE GENOMIC DNA]</scope>
    <source>
        <strain evidence="3 4">A04</strain>
    </source>
</reference>